<accession>A0A1X0QY93</accession>
<name>A0A1X0QY93_RHIZD</name>
<dbReference type="Proteomes" id="UP000242414">
    <property type="component" value="Unassembled WGS sequence"/>
</dbReference>
<reference evidence="1" key="1">
    <citation type="journal article" date="2016" name="Proc. Natl. Acad. Sci. U.S.A.">
        <title>Lipid metabolic changes in an early divergent fungus govern the establishment of a mutualistic symbiosis with endobacteria.</title>
        <authorList>
            <person name="Lastovetsky O.A."/>
            <person name="Gaspar M.L."/>
            <person name="Mondo S.J."/>
            <person name="LaButti K.M."/>
            <person name="Sandor L."/>
            <person name="Grigoriev I.V."/>
            <person name="Henry S.A."/>
            <person name="Pawlowska T.E."/>
        </authorList>
    </citation>
    <scope>NUCLEOTIDE SEQUENCE [LARGE SCALE GENOMIC DNA]</scope>
    <source>
        <strain evidence="1">ATCC 52814</strain>
    </source>
</reference>
<evidence type="ECO:0000313" key="1">
    <source>
        <dbReference type="EMBL" id="ORE04706.1"/>
    </source>
</evidence>
<proteinExistence type="predicted"/>
<dbReference type="VEuPathDB" id="FungiDB:BCV72DRAFT_263804"/>
<dbReference type="AlphaFoldDB" id="A0A1X0QY93"/>
<protein>
    <submittedName>
        <fullName evidence="1">Uncharacterized protein</fullName>
    </submittedName>
</protein>
<dbReference type="EMBL" id="KV921964">
    <property type="protein sequence ID" value="ORE04706.1"/>
    <property type="molecule type" value="Genomic_DNA"/>
</dbReference>
<sequence>MTADTRNPTFQSTTSSSIIDYIYATPDLHVSLINSTVDFVSQEWTNHLLLAAKFKFTSRTHGKGVQRINPHLAQSPFSASSLNKALDKLLALYPRMLLSLS</sequence>
<organism evidence="1">
    <name type="scientific">Rhizopus microsporus var. microsporus</name>
    <dbReference type="NCBI Taxonomy" id="86635"/>
    <lineage>
        <taxon>Eukaryota</taxon>
        <taxon>Fungi</taxon>
        <taxon>Fungi incertae sedis</taxon>
        <taxon>Mucoromycota</taxon>
        <taxon>Mucoromycotina</taxon>
        <taxon>Mucoromycetes</taxon>
        <taxon>Mucorales</taxon>
        <taxon>Mucorineae</taxon>
        <taxon>Rhizopodaceae</taxon>
        <taxon>Rhizopus</taxon>
    </lineage>
</organism>
<gene>
    <name evidence="1" type="ORF">BCV72DRAFT_263804</name>
</gene>